<gene>
    <name evidence="1" type="ORF">X907_0032</name>
</gene>
<organism evidence="1 2">
    <name type="scientific">Glycocaulis alkaliphilus</name>
    <dbReference type="NCBI Taxonomy" id="1434191"/>
    <lineage>
        <taxon>Bacteria</taxon>
        <taxon>Pseudomonadati</taxon>
        <taxon>Pseudomonadota</taxon>
        <taxon>Alphaproteobacteria</taxon>
        <taxon>Maricaulales</taxon>
        <taxon>Maricaulaceae</taxon>
        <taxon>Glycocaulis</taxon>
    </lineage>
</organism>
<dbReference type="InterPro" id="IPR041705">
    <property type="entry name" value="PIN_Sll0205"/>
</dbReference>
<dbReference type="Pfam" id="PF01850">
    <property type="entry name" value="PIN"/>
    <property type="match status" value="1"/>
</dbReference>
<dbReference type="Gene3D" id="3.40.50.1010">
    <property type="entry name" value="5'-nuclease"/>
    <property type="match status" value="1"/>
</dbReference>
<dbReference type="PANTHER" id="PTHR36173:SF2">
    <property type="entry name" value="RIBONUCLEASE VAPC16"/>
    <property type="match status" value="1"/>
</dbReference>
<dbReference type="InterPro" id="IPR002716">
    <property type="entry name" value="PIN_dom"/>
</dbReference>
<accession>A0A3T0E5I6</accession>
<dbReference type="CDD" id="cd09872">
    <property type="entry name" value="PIN_Sll0205-like"/>
    <property type="match status" value="1"/>
</dbReference>
<sequence>MRLLCDTHSYVWYVTEDSSLSPAARAAIDSGDPVVSLATVWEIAIKVGAKNPPVMASVLKRIRSDGLADGFELIGIDMEDVIVAGLMPLHHRDPFDRLLAAQARNGDMPIVSSDRAFDAYGVTRIW</sequence>
<protein>
    <submittedName>
        <fullName evidence="1">PilT domain-containing protein</fullName>
    </submittedName>
</protein>
<dbReference type="OrthoDB" id="9798990at2"/>
<dbReference type="InterPro" id="IPR029060">
    <property type="entry name" value="PIN-like_dom_sf"/>
</dbReference>
<keyword evidence="2" id="KW-1185">Reference proteome</keyword>
<dbReference type="InterPro" id="IPR052919">
    <property type="entry name" value="TA_system_RNase"/>
</dbReference>
<dbReference type="RefSeq" id="WP_127565055.1">
    <property type="nucleotide sequence ID" value="NZ_BMFB01000004.1"/>
</dbReference>
<dbReference type="PANTHER" id="PTHR36173">
    <property type="entry name" value="RIBONUCLEASE VAPC16-RELATED"/>
    <property type="match status" value="1"/>
</dbReference>
<name>A0A3T0E5I6_9PROT</name>
<proteinExistence type="predicted"/>
<dbReference type="EMBL" id="CP018911">
    <property type="protein sequence ID" value="AZU02583.1"/>
    <property type="molecule type" value="Genomic_DNA"/>
</dbReference>
<evidence type="ECO:0000313" key="2">
    <source>
        <dbReference type="Proteomes" id="UP000286954"/>
    </source>
</evidence>
<dbReference type="Proteomes" id="UP000286954">
    <property type="component" value="Chromosome"/>
</dbReference>
<dbReference type="SUPFAM" id="SSF88723">
    <property type="entry name" value="PIN domain-like"/>
    <property type="match status" value="1"/>
</dbReference>
<dbReference type="AlphaFoldDB" id="A0A3T0E5I6"/>
<dbReference type="KEGG" id="gak:X907_0032"/>
<evidence type="ECO:0000313" key="1">
    <source>
        <dbReference type="EMBL" id="AZU02583.1"/>
    </source>
</evidence>
<reference evidence="1 2" key="1">
    <citation type="submission" date="2016-12" db="EMBL/GenBank/DDBJ databases">
        <title>The genome of dimorphic prosthecate Glycocaulis alkaliphilus 6b-8t, isolated from crude oil dictates its adaptability in petroleum environments.</title>
        <authorList>
            <person name="Wu X.-L."/>
            <person name="Geng S."/>
        </authorList>
    </citation>
    <scope>NUCLEOTIDE SEQUENCE [LARGE SCALE GENOMIC DNA]</scope>
    <source>
        <strain evidence="1 2">6B-8</strain>
    </source>
</reference>